<proteinExistence type="predicted"/>
<keyword evidence="1" id="KW-1133">Transmembrane helix</keyword>
<dbReference type="Proteomes" id="UP000799771">
    <property type="component" value="Unassembled WGS sequence"/>
</dbReference>
<keyword evidence="1" id="KW-0812">Transmembrane</keyword>
<organism evidence="2 3">
    <name type="scientific">Dothidotthia symphoricarpi CBS 119687</name>
    <dbReference type="NCBI Taxonomy" id="1392245"/>
    <lineage>
        <taxon>Eukaryota</taxon>
        <taxon>Fungi</taxon>
        <taxon>Dikarya</taxon>
        <taxon>Ascomycota</taxon>
        <taxon>Pezizomycotina</taxon>
        <taxon>Dothideomycetes</taxon>
        <taxon>Pleosporomycetidae</taxon>
        <taxon>Pleosporales</taxon>
        <taxon>Dothidotthiaceae</taxon>
        <taxon>Dothidotthia</taxon>
    </lineage>
</organism>
<evidence type="ECO:0000313" key="2">
    <source>
        <dbReference type="EMBL" id="KAF2128323.1"/>
    </source>
</evidence>
<accession>A0A6A6AAT5</accession>
<reference evidence="2" key="1">
    <citation type="journal article" date="2020" name="Stud. Mycol.">
        <title>101 Dothideomycetes genomes: a test case for predicting lifestyles and emergence of pathogens.</title>
        <authorList>
            <person name="Haridas S."/>
            <person name="Albert R."/>
            <person name="Binder M."/>
            <person name="Bloem J."/>
            <person name="Labutti K."/>
            <person name="Salamov A."/>
            <person name="Andreopoulos B."/>
            <person name="Baker S."/>
            <person name="Barry K."/>
            <person name="Bills G."/>
            <person name="Bluhm B."/>
            <person name="Cannon C."/>
            <person name="Castanera R."/>
            <person name="Culley D."/>
            <person name="Daum C."/>
            <person name="Ezra D."/>
            <person name="Gonzalez J."/>
            <person name="Henrissat B."/>
            <person name="Kuo A."/>
            <person name="Liang C."/>
            <person name="Lipzen A."/>
            <person name="Lutzoni F."/>
            <person name="Magnuson J."/>
            <person name="Mondo S."/>
            <person name="Nolan M."/>
            <person name="Ohm R."/>
            <person name="Pangilinan J."/>
            <person name="Park H.-J."/>
            <person name="Ramirez L."/>
            <person name="Alfaro M."/>
            <person name="Sun H."/>
            <person name="Tritt A."/>
            <person name="Yoshinaga Y."/>
            <person name="Zwiers L.-H."/>
            <person name="Turgeon B."/>
            <person name="Goodwin S."/>
            <person name="Spatafora J."/>
            <person name="Crous P."/>
            <person name="Grigoriev I."/>
        </authorList>
    </citation>
    <scope>NUCLEOTIDE SEQUENCE</scope>
    <source>
        <strain evidence="2">CBS 119687</strain>
    </source>
</reference>
<feature type="transmembrane region" description="Helical" evidence="1">
    <location>
        <begin position="43"/>
        <end position="64"/>
    </location>
</feature>
<name>A0A6A6AAT5_9PLEO</name>
<dbReference type="OrthoDB" id="3761120at2759"/>
<evidence type="ECO:0000256" key="1">
    <source>
        <dbReference type="SAM" id="Phobius"/>
    </source>
</evidence>
<feature type="non-terminal residue" evidence="2">
    <location>
        <position position="177"/>
    </location>
</feature>
<dbReference type="RefSeq" id="XP_033522712.1">
    <property type="nucleotide sequence ID" value="XM_033665043.1"/>
</dbReference>
<dbReference type="EMBL" id="ML977508">
    <property type="protein sequence ID" value="KAF2128323.1"/>
    <property type="molecule type" value="Genomic_DNA"/>
</dbReference>
<evidence type="ECO:0000313" key="3">
    <source>
        <dbReference type="Proteomes" id="UP000799771"/>
    </source>
</evidence>
<keyword evidence="3" id="KW-1185">Reference proteome</keyword>
<dbReference type="GeneID" id="54405475"/>
<gene>
    <name evidence="2" type="ORF">P153DRAFT_317997</name>
</gene>
<keyword evidence="1" id="KW-0472">Membrane</keyword>
<dbReference type="AlphaFoldDB" id="A0A6A6AAT5"/>
<protein>
    <submittedName>
        <fullName evidence="2">Uncharacterized protein</fullName>
    </submittedName>
</protein>
<feature type="transmembrane region" description="Helical" evidence="1">
    <location>
        <begin position="20"/>
        <end position="37"/>
    </location>
</feature>
<sequence length="177" mass="19855">MAPSYSTSYLATLRIPPRRFATQVFFSVLATLIPSLLQKWNILLLSGLVALVCGASTDLALTYLNPLAKPRSPPYCISLSMCLGHLHQATTALGQRLLDSSSGFSQTQHAAVHFCLAFFVISEFEFYRAYTDFKNFESYLDVVKYFLLANVEPNRVFPISRDPWGFGYMTCLEGPDF</sequence>